<reference evidence="1 2" key="1">
    <citation type="submission" date="2017-06" db="EMBL/GenBank/DDBJ databases">
        <title>Ant-infecting Ophiocordyceps genomes reveal a high diversity of potential behavioral manipulation genes and a possible major role for enterotoxins.</title>
        <authorList>
            <person name="De Bekker C."/>
            <person name="Evans H.C."/>
            <person name="Brachmann A."/>
            <person name="Hughes D.P."/>
        </authorList>
    </citation>
    <scope>NUCLEOTIDE SEQUENCE [LARGE SCALE GENOMIC DNA]</scope>
    <source>
        <strain evidence="1 2">Map16</strain>
    </source>
</reference>
<evidence type="ECO:0000313" key="1">
    <source>
        <dbReference type="EMBL" id="PHH73122.1"/>
    </source>
</evidence>
<sequence length="566" mass="63755">MTCIDSVVCVRRCAICRFVLTKSDTGRICVYGGGMPGFRAKRGVKCHAECVDVLERAGALQPDSMKKHIDVFTSTYDPEPSEEGRRYQWLRAHFVTVLQKALPLLSVELCGMIFNYYGVRQYAAQIAKSLKPTEGPEDLCFYVSSDVWASYVSLEGVDYVASLSNERQPSSSLVYTPRSGRRVDAIYVAENHLGIIQVIFGNTSQVPDIGPREGVWWSILRVPGRNRRVSVKSDGVKLRRLGDIGKPPLRLSATDPNLWATPQLCMKPLSHCFCAPDLRLRLRSRMPSLVLNHGTVTGLSLYWGCGMMNLHVHTPGEDLSFYGRNRESCLEMDTAWLYMPLDSDEYIVEIWSCLTEDWGMIMFRTNKGRNSFMGPYSEEREPSFCLLQRLENRATHIYIGHACLQLYQELAFEKAIPRTPSKEPPMPQPLSGYPEEEWAEDVFFTSADLSGVAEVTPCRSGRRIIGLLLTYSNGHRDIVGQVRLDLLEPTVKVGDSEGMWLGYNKGKPRIKSVSFKAPSRNDVRGSITATNKAHLSPECMTGDKRESMDLRMNSATIQINLFKFEV</sequence>
<gene>
    <name evidence="1" type="ORF">CDD80_4031</name>
</gene>
<dbReference type="EMBL" id="NJES01000367">
    <property type="protein sequence ID" value="PHH73122.1"/>
    <property type="molecule type" value="Genomic_DNA"/>
</dbReference>
<protein>
    <submittedName>
        <fullName evidence="1">Uncharacterized protein</fullName>
    </submittedName>
</protein>
<accession>A0A2C5Z0G9</accession>
<name>A0A2C5Z0G9_9HYPO</name>
<organism evidence="1 2">
    <name type="scientific">Ophiocordyceps camponoti-rufipedis</name>
    <dbReference type="NCBI Taxonomy" id="2004952"/>
    <lineage>
        <taxon>Eukaryota</taxon>
        <taxon>Fungi</taxon>
        <taxon>Dikarya</taxon>
        <taxon>Ascomycota</taxon>
        <taxon>Pezizomycotina</taxon>
        <taxon>Sordariomycetes</taxon>
        <taxon>Hypocreomycetidae</taxon>
        <taxon>Hypocreales</taxon>
        <taxon>Ophiocordycipitaceae</taxon>
        <taxon>Ophiocordyceps</taxon>
    </lineage>
</organism>
<dbReference type="AlphaFoldDB" id="A0A2C5Z0G9"/>
<keyword evidence="2" id="KW-1185">Reference proteome</keyword>
<comment type="caution">
    <text evidence="1">The sequence shown here is derived from an EMBL/GenBank/DDBJ whole genome shotgun (WGS) entry which is preliminary data.</text>
</comment>
<evidence type="ECO:0000313" key="2">
    <source>
        <dbReference type="Proteomes" id="UP000226431"/>
    </source>
</evidence>
<proteinExistence type="predicted"/>
<dbReference type="Proteomes" id="UP000226431">
    <property type="component" value="Unassembled WGS sequence"/>
</dbReference>
<dbReference type="OrthoDB" id="4921852at2759"/>
<dbReference type="STRING" id="2004952.A0A2C5Z0G9"/>